<sequence>MKLKPTQMQHPEDHKGDQYSLQEVKDVSDLSESLCCDGDQQTLQTSLKTCSVQLVRCRKIRGPNTKIVTRGNLQDCDSGKRNRPSTDDENDGVKHPLHTTLKMCTVRLEDCRNILSKQTAGAEQENSTWTDYEHNSKDCISSNFVQTALKTCSVQLVHCRKIWDPNTKIVTQGNLHDCDSGKCNRSSTDDENDGVKHPLHTTLKMCTVRLEDCRNILSRQTAGGEQENSTWTDYEHNSKDCIFSSKRSRLSPDDENDCVKNPLHPTLKMRTVRLVTSKTHQKRKCQSMF</sequence>
<evidence type="ECO:0000256" key="1">
    <source>
        <dbReference type="SAM" id="MobiDB-lite"/>
    </source>
</evidence>
<organism evidence="2 3">
    <name type="scientific">Electrophorus voltai</name>
    <dbReference type="NCBI Taxonomy" id="2609070"/>
    <lineage>
        <taxon>Eukaryota</taxon>
        <taxon>Metazoa</taxon>
        <taxon>Chordata</taxon>
        <taxon>Craniata</taxon>
        <taxon>Vertebrata</taxon>
        <taxon>Euteleostomi</taxon>
        <taxon>Actinopterygii</taxon>
        <taxon>Neopterygii</taxon>
        <taxon>Teleostei</taxon>
        <taxon>Ostariophysi</taxon>
        <taxon>Gymnotiformes</taxon>
        <taxon>Gymnotoidei</taxon>
        <taxon>Gymnotidae</taxon>
        <taxon>Electrophorus</taxon>
    </lineage>
</organism>
<comment type="caution">
    <text evidence="2">The sequence shown here is derived from an EMBL/GenBank/DDBJ whole genome shotgun (WGS) entry which is preliminary data.</text>
</comment>
<feature type="region of interest" description="Disordered" evidence="1">
    <location>
        <begin position="71"/>
        <end position="94"/>
    </location>
</feature>
<protein>
    <submittedName>
        <fullName evidence="2">Uncharacterized protein</fullName>
    </submittedName>
</protein>
<gene>
    <name evidence="2" type="ORF">P4O66_007196</name>
</gene>
<dbReference type="Proteomes" id="UP001239994">
    <property type="component" value="Unassembled WGS sequence"/>
</dbReference>
<keyword evidence="3" id="KW-1185">Reference proteome</keyword>
<dbReference type="EMBL" id="JAROKS010000012">
    <property type="protein sequence ID" value="KAK1798930.1"/>
    <property type="molecule type" value="Genomic_DNA"/>
</dbReference>
<evidence type="ECO:0000313" key="2">
    <source>
        <dbReference type="EMBL" id="KAK1798930.1"/>
    </source>
</evidence>
<feature type="region of interest" description="Disordered" evidence="1">
    <location>
        <begin position="1"/>
        <end position="21"/>
    </location>
</feature>
<feature type="compositionally biased region" description="Basic and acidic residues" evidence="1">
    <location>
        <begin position="10"/>
        <end position="21"/>
    </location>
</feature>
<reference evidence="2" key="1">
    <citation type="submission" date="2023-03" db="EMBL/GenBank/DDBJ databases">
        <title>Electrophorus voltai genome.</title>
        <authorList>
            <person name="Bian C."/>
        </authorList>
    </citation>
    <scope>NUCLEOTIDE SEQUENCE</scope>
    <source>
        <strain evidence="2">CB-2022</strain>
        <tissue evidence="2">Muscle</tissue>
    </source>
</reference>
<name>A0AAD9DXC6_9TELE</name>
<accession>A0AAD9DXC6</accession>
<dbReference type="AlphaFoldDB" id="A0AAD9DXC6"/>
<proteinExistence type="predicted"/>
<evidence type="ECO:0000313" key="3">
    <source>
        <dbReference type="Proteomes" id="UP001239994"/>
    </source>
</evidence>
<feature type="compositionally biased region" description="Basic and acidic residues" evidence="1">
    <location>
        <begin position="77"/>
        <end position="94"/>
    </location>
</feature>